<evidence type="ECO:0000256" key="20">
    <source>
        <dbReference type="RuleBase" id="RU362118"/>
    </source>
</evidence>
<evidence type="ECO:0000256" key="18">
    <source>
        <dbReference type="ARBA" id="ARBA00048780"/>
    </source>
</evidence>
<evidence type="ECO:0000256" key="3">
    <source>
        <dbReference type="ARBA" id="ARBA00009077"/>
    </source>
</evidence>
<dbReference type="AlphaFoldDB" id="A0A4W3GV88"/>
<dbReference type="GO" id="GO:0030170">
    <property type="term" value="F:pyridoxal phosphate binding"/>
    <property type="evidence" value="ECO:0007669"/>
    <property type="project" value="InterPro"/>
</dbReference>
<evidence type="ECO:0000256" key="2">
    <source>
        <dbReference type="ARBA" id="ARBA00005038"/>
    </source>
</evidence>
<comment type="catalytic activity">
    <reaction evidence="17">
        <text>L-selenocystathionine + H2O = L-selenocysteine + 2-oxobutanoate + NH4(+)</text>
        <dbReference type="Rhea" id="RHEA:31151"/>
        <dbReference type="ChEBI" id="CHEBI:15377"/>
        <dbReference type="ChEBI" id="CHEBI:16763"/>
        <dbReference type="ChEBI" id="CHEBI:28938"/>
        <dbReference type="ChEBI" id="CHEBI:57843"/>
        <dbReference type="ChEBI" id="CHEBI:62226"/>
    </reaction>
    <physiologicalReaction direction="left-to-right" evidence="17">
        <dbReference type="Rhea" id="RHEA:31152"/>
    </physiologicalReaction>
</comment>
<evidence type="ECO:0000313" key="21">
    <source>
        <dbReference type="Ensembl" id="ENSCMIP00000001829.1"/>
    </source>
</evidence>
<dbReference type="InterPro" id="IPR054542">
    <property type="entry name" value="Cys_met_metab_PP"/>
</dbReference>
<evidence type="ECO:0000256" key="4">
    <source>
        <dbReference type="ARBA" id="ARBA00012085"/>
    </source>
</evidence>
<dbReference type="FunFam" id="3.90.1150.10:FF:000008">
    <property type="entry name" value="Cystathionine gamma-synthase"/>
    <property type="match status" value="1"/>
</dbReference>
<evidence type="ECO:0000313" key="22">
    <source>
        <dbReference type="Proteomes" id="UP000314986"/>
    </source>
</evidence>
<evidence type="ECO:0000256" key="19">
    <source>
        <dbReference type="PIRSR" id="PIRSR001434-2"/>
    </source>
</evidence>
<dbReference type="SUPFAM" id="SSF53383">
    <property type="entry name" value="PLP-dependent transferases"/>
    <property type="match status" value="1"/>
</dbReference>
<comment type="catalytic activity">
    <reaction evidence="15">
        <text>L-cysteine + H2O = hydrogen sulfide + pyruvate + NH4(+) + H(+)</text>
        <dbReference type="Rhea" id="RHEA:24931"/>
        <dbReference type="ChEBI" id="CHEBI:15361"/>
        <dbReference type="ChEBI" id="CHEBI:15377"/>
        <dbReference type="ChEBI" id="CHEBI:15378"/>
        <dbReference type="ChEBI" id="CHEBI:28938"/>
        <dbReference type="ChEBI" id="CHEBI:29919"/>
        <dbReference type="ChEBI" id="CHEBI:35235"/>
        <dbReference type="EC" id="4.4.1.1"/>
    </reaction>
    <physiologicalReaction direction="left-to-right" evidence="15">
        <dbReference type="Rhea" id="RHEA:24932"/>
    </physiologicalReaction>
</comment>
<dbReference type="InParanoid" id="A0A4W3GV88"/>
<reference evidence="21" key="5">
    <citation type="submission" date="2025-09" db="UniProtKB">
        <authorList>
            <consortium name="Ensembl"/>
        </authorList>
    </citation>
    <scope>IDENTIFICATION</scope>
</reference>
<dbReference type="InterPro" id="IPR015424">
    <property type="entry name" value="PyrdxlP-dep_Trfase"/>
</dbReference>
<dbReference type="PIRSF" id="PIRSF001434">
    <property type="entry name" value="CGS"/>
    <property type="match status" value="1"/>
</dbReference>
<protein>
    <recommendedName>
        <fullName evidence="5">Cystathionine gamma-lyase</fullName>
        <ecNumber evidence="4">4.4.1.1</ecNumber>
        <ecNumber evidence="12">4.4.1.2</ecNumber>
    </recommendedName>
    <alternativeName>
        <fullName evidence="14">Cysteine desulfhydrase</fullName>
    </alternativeName>
    <alternativeName>
        <fullName evidence="9">Cysteine-protein sulfhydrase</fullName>
    </alternativeName>
    <alternativeName>
        <fullName evidence="8">Gamma-cystathionase</fullName>
    </alternativeName>
    <alternativeName>
        <fullName evidence="13">Homocysteine desulfhydrase</fullName>
    </alternativeName>
</protein>
<dbReference type="FunFam" id="3.40.640.10:FF:000009">
    <property type="entry name" value="Cystathionine gamma-synthase homolog"/>
    <property type="match status" value="1"/>
</dbReference>
<dbReference type="Proteomes" id="UP000314986">
    <property type="component" value="Unassembled WGS sequence"/>
</dbReference>
<feature type="modified residue" description="N6-(pyridoxal phosphate)lysine" evidence="19">
    <location>
        <position position="214"/>
    </location>
</feature>
<evidence type="ECO:0000256" key="11">
    <source>
        <dbReference type="ARBA" id="ARBA00046537"/>
    </source>
</evidence>
<dbReference type="GO" id="GO:0005737">
    <property type="term" value="C:cytoplasm"/>
    <property type="evidence" value="ECO:0007669"/>
    <property type="project" value="TreeGrafter"/>
</dbReference>
<gene>
    <name evidence="21" type="primary">cth</name>
</gene>
<dbReference type="STRING" id="7868.ENSCMIP00000001829"/>
<evidence type="ECO:0000256" key="13">
    <source>
        <dbReference type="ARBA" id="ARBA00047199"/>
    </source>
</evidence>
<keyword evidence="6 19" id="KW-0663">Pyridoxal phosphate</keyword>
<keyword evidence="22" id="KW-1185">Reference proteome</keyword>
<evidence type="ECO:0000256" key="7">
    <source>
        <dbReference type="ARBA" id="ARBA00023192"/>
    </source>
</evidence>
<reference evidence="22" key="3">
    <citation type="journal article" date="2014" name="Nature">
        <title>Elephant shark genome provides unique insights into gnathostome evolution.</title>
        <authorList>
            <consortium name="International Elephant Shark Genome Sequencing Consortium"/>
            <person name="Venkatesh B."/>
            <person name="Lee A.P."/>
            <person name="Ravi V."/>
            <person name="Maurya A.K."/>
            <person name="Lian M.M."/>
            <person name="Swann J.B."/>
            <person name="Ohta Y."/>
            <person name="Flajnik M.F."/>
            <person name="Sutoh Y."/>
            <person name="Kasahara M."/>
            <person name="Hoon S."/>
            <person name="Gangu V."/>
            <person name="Roy S.W."/>
            <person name="Irimia M."/>
            <person name="Korzh V."/>
            <person name="Kondrychyn I."/>
            <person name="Lim Z.W."/>
            <person name="Tay B.H."/>
            <person name="Tohari S."/>
            <person name="Kong K.W."/>
            <person name="Ho S."/>
            <person name="Lorente-Galdos B."/>
            <person name="Quilez J."/>
            <person name="Marques-Bonet T."/>
            <person name="Raney B.J."/>
            <person name="Ingham P.W."/>
            <person name="Tay A."/>
            <person name="Hillier L.W."/>
            <person name="Minx P."/>
            <person name="Boehm T."/>
            <person name="Wilson R.K."/>
            <person name="Brenner S."/>
            <person name="Warren W.C."/>
        </authorList>
    </citation>
    <scope>NUCLEOTIDE SEQUENCE [LARGE SCALE GENOMIC DNA]</scope>
</reference>
<evidence type="ECO:0000256" key="16">
    <source>
        <dbReference type="ARBA" id="ARBA00047477"/>
    </source>
</evidence>
<dbReference type="OMA" id="YKQDGVG"/>
<organism evidence="21 22">
    <name type="scientific">Callorhinchus milii</name>
    <name type="common">Ghost shark</name>
    <dbReference type="NCBI Taxonomy" id="7868"/>
    <lineage>
        <taxon>Eukaryota</taxon>
        <taxon>Metazoa</taxon>
        <taxon>Chordata</taxon>
        <taxon>Craniata</taxon>
        <taxon>Vertebrata</taxon>
        <taxon>Chondrichthyes</taxon>
        <taxon>Holocephali</taxon>
        <taxon>Chimaeriformes</taxon>
        <taxon>Callorhinchidae</taxon>
        <taxon>Callorhinchus</taxon>
    </lineage>
</organism>
<evidence type="ECO:0000256" key="14">
    <source>
        <dbReference type="ARBA" id="ARBA00047211"/>
    </source>
</evidence>
<dbReference type="GO" id="GO:0047982">
    <property type="term" value="F:homocysteine desulfhydrase activity"/>
    <property type="evidence" value="ECO:0007669"/>
    <property type="project" value="UniProtKB-EC"/>
</dbReference>
<comment type="catalytic activity">
    <reaction evidence="16">
        <text>L,L-cystathionine + H2O = 2-oxobutanoate + L-cysteine + NH4(+)</text>
        <dbReference type="Rhea" id="RHEA:14005"/>
        <dbReference type="ChEBI" id="CHEBI:15377"/>
        <dbReference type="ChEBI" id="CHEBI:16763"/>
        <dbReference type="ChEBI" id="CHEBI:28938"/>
        <dbReference type="ChEBI" id="CHEBI:35235"/>
        <dbReference type="ChEBI" id="CHEBI:58161"/>
        <dbReference type="EC" id="4.4.1.1"/>
    </reaction>
    <physiologicalReaction direction="left-to-right" evidence="16">
        <dbReference type="Rhea" id="RHEA:14006"/>
    </physiologicalReaction>
</comment>
<dbReference type="GeneTree" id="ENSGT00390000000312"/>
<dbReference type="PROSITE" id="PS00868">
    <property type="entry name" value="CYS_MET_METAB_PP"/>
    <property type="match status" value="1"/>
</dbReference>
<sequence length="439" mass="48282">EAQGKSSPHCSGFLPPFEHFDTDALHVGQEPEQWKCMALVPMISLSTTFKQPAPAQHVGFEYSRSGNPTRNCLEKVVAALDGAKHSLAFASGLAATVTITHLLKTGDGIVCFSDVYGGTNRYFRQIATELGLQISFVDCETLSSLETAIKPNTKLVWIESPSNPLMKVSDIAACAKIVHKHEGVILVVDNTFMSAYFQRPLALGADMCMYSATKYMNGHSDVVMGLVSMNREDLYERMKFLQNALGAVPSPFDCYLCNRGLKTLSLRMKQHFKSGLMAARFLEANPRVEKVLFPGLPSHPQYELLKRQCSGCSGMISFYIKGGLENSKIFLQSLKIFALAESLGGYESLAEHPALMTHASVLAEDREALGISDTLIRLSVGLENEEDLIADLDQALKAAVRNSFHFKKSPGLIYADFSIRNARLALENYSTERGHLAIN</sequence>
<dbReference type="GO" id="GO:0004123">
    <property type="term" value="F:cystathionine gamma-lyase activity"/>
    <property type="evidence" value="ECO:0007669"/>
    <property type="project" value="TreeGrafter"/>
</dbReference>
<comment type="similarity">
    <text evidence="3 20">Belongs to the trans-sulfuration enzymes family.</text>
</comment>
<dbReference type="Gene3D" id="3.90.1150.10">
    <property type="entry name" value="Aspartate Aminotransferase, domain 1"/>
    <property type="match status" value="1"/>
</dbReference>
<evidence type="ECO:0000256" key="8">
    <source>
        <dbReference type="ARBA" id="ARBA00029853"/>
    </source>
</evidence>
<dbReference type="GO" id="GO:0019343">
    <property type="term" value="P:cysteine biosynthetic process via cystathionine"/>
    <property type="evidence" value="ECO:0007669"/>
    <property type="project" value="TreeGrafter"/>
</dbReference>
<dbReference type="Ensembl" id="ENSCMIT00000001900.1">
    <property type="protein sequence ID" value="ENSCMIP00000001829.1"/>
    <property type="gene ID" value="ENSCMIG00000001111.1"/>
</dbReference>
<keyword evidence="7" id="KW-0028">Amino-acid biosynthesis</keyword>
<reference evidence="22" key="2">
    <citation type="journal article" date="2007" name="PLoS Biol.">
        <title>Survey sequencing and comparative analysis of the elephant shark (Callorhinchus milii) genome.</title>
        <authorList>
            <person name="Venkatesh B."/>
            <person name="Kirkness E.F."/>
            <person name="Loh Y.H."/>
            <person name="Halpern A.L."/>
            <person name="Lee A.P."/>
            <person name="Johnson J."/>
            <person name="Dandona N."/>
            <person name="Viswanathan L.D."/>
            <person name="Tay A."/>
            <person name="Venter J.C."/>
            <person name="Strausberg R.L."/>
            <person name="Brenner S."/>
        </authorList>
    </citation>
    <scope>NUCLEOTIDE SEQUENCE [LARGE SCALE GENOMIC DNA]</scope>
</reference>
<dbReference type="EC" id="4.4.1.2" evidence="12"/>
<comment type="catalytic activity">
    <reaction evidence="18">
        <text>L-homocysteine + H2O = 2-oxobutanoate + hydrogen sulfide + NH4(+) + H(+)</text>
        <dbReference type="Rhea" id="RHEA:14501"/>
        <dbReference type="ChEBI" id="CHEBI:15377"/>
        <dbReference type="ChEBI" id="CHEBI:15378"/>
        <dbReference type="ChEBI" id="CHEBI:16763"/>
        <dbReference type="ChEBI" id="CHEBI:28938"/>
        <dbReference type="ChEBI" id="CHEBI:29919"/>
        <dbReference type="ChEBI" id="CHEBI:58199"/>
        <dbReference type="EC" id="4.4.1.2"/>
    </reaction>
    <physiologicalReaction direction="left-to-right" evidence="18">
        <dbReference type="Rhea" id="RHEA:14502"/>
    </physiologicalReaction>
</comment>
<evidence type="ECO:0000256" key="17">
    <source>
        <dbReference type="ARBA" id="ARBA00048625"/>
    </source>
</evidence>
<evidence type="ECO:0000256" key="10">
    <source>
        <dbReference type="ARBA" id="ARBA00045076"/>
    </source>
</evidence>
<evidence type="ECO:0000256" key="15">
    <source>
        <dbReference type="ARBA" id="ARBA00047376"/>
    </source>
</evidence>
<comment type="catalytic activity">
    <reaction evidence="10">
        <text>L-homoserine = 2-oxobutanoate + NH4(+)</text>
        <dbReference type="Rhea" id="RHEA:24923"/>
        <dbReference type="ChEBI" id="CHEBI:16763"/>
        <dbReference type="ChEBI" id="CHEBI:28938"/>
        <dbReference type="ChEBI" id="CHEBI:57476"/>
        <dbReference type="EC" id="4.4.1.1"/>
    </reaction>
    <physiologicalReaction direction="left-to-right" evidence="10">
        <dbReference type="Rhea" id="RHEA:24924"/>
    </physiologicalReaction>
</comment>
<evidence type="ECO:0000256" key="1">
    <source>
        <dbReference type="ARBA" id="ARBA00001933"/>
    </source>
</evidence>
<keyword evidence="7" id="KW-0198">Cysteine biosynthesis</keyword>
<dbReference type="FunCoup" id="A0A4W3GV88">
    <property type="interactions" value="139"/>
</dbReference>
<dbReference type="InterPro" id="IPR000277">
    <property type="entry name" value="Cys/Met-Metab_PyrdxlP-dep_enz"/>
</dbReference>
<proteinExistence type="inferred from homology"/>
<evidence type="ECO:0000256" key="9">
    <source>
        <dbReference type="ARBA" id="ARBA00031772"/>
    </source>
</evidence>
<comment type="cofactor">
    <cofactor evidence="1 20">
        <name>pyridoxal 5'-phosphate</name>
        <dbReference type="ChEBI" id="CHEBI:597326"/>
    </cofactor>
</comment>
<evidence type="ECO:0000256" key="12">
    <source>
        <dbReference type="ARBA" id="ARBA00047175"/>
    </source>
</evidence>
<comment type="pathway">
    <text evidence="2">Amino-acid biosynthesis; L-cysteine biosynthesis; L-cysteine from L-homocysteine and L-serine: step 2/2.</text>
</comment>
<dbReference type="PANTHER" id="PTHR11808:SF15">
    <property type="entry name" value="CYSTATHIONINE GAMMA-LYASE"/>
    <property type="match status" value="1"/>
</dbReference>
<dbReference type="PANTHER" id="PTHR11808">
    <property type="entry name" value="TRANS-SULFURATION ENZYME FAMILY MEMBER"/>
    <property type="match status" value="1"/>
</dbReference>
<dbReference type="InterPro" id="IPR015421">
    <property type="entry name" value="PyrdxlP-dep_Trfase_major"/>
</dbReference>
<dbReference type="CDD" id="cd00614">
    <property type="entry name" value="CGS_like"/>
    <property type="match status" value="1"/>
</dbReference>
<evidence type="ECO:0000256" key="6">
    <source>
        <dbReference type="ARBA" id="ARBA00022898"/>
    </source>
</evidence>
<accession>A0A4W3GV88</accession>
<dbReference type="GO" id="GO:0019346">
    <property type="term" value="P:transsulfuration"/>
    <property type="evidence" value="ECO:0007669"/>
    <property type="project" value="InterPro"/>
</dbReference>
<dbReference type="UniPathway" id="UPA00136">
    <property type="reaction ID" value="UER00202"/>
</dbReference>
<comment type="subunit">
    <text evidence="11">Homotetramer. Interacts with CALM in a calcium-dependent manner.</text>
</comment>
<dbReference type="EC" id="4.4.1.1" evidence="4"/>
<dbReference type="Pfam" id="PF01053">
    <property type="entry name" value="Cys_Met_Meta_PP"/>
    <property type="match status" value="1"/>
</dbReference>
<dbReference type="InterPro" id="IPR015422">
    <property type="entry name" value="PyrdxlP-dep_Trfase_small"/>
</dbReference>
<evidence type="ECO:0000256" key="5">
    <source>
        <dbReference type="ARBA" id="ARBA00017343"/>
    </source>
</evidence>
<dbReference type="Gene3D" id="3.40.640.10">
    <property type="entry name" value="Type I PLP-dependent aspartate aminotransferase-like (Major domain)"/>
    <property type="match status" value="1"/>
</dbReference>
<reference evidence="21" key="4">
    <citation type="submission" date="2025-08" db="UniProtKB">
        <authorList>
            <consortium name="Ensembl"/>
        </authorList>
    </citation>
    <scope>IDENTIFICATION</scope>
</reference>
<reference evidence="22" key="1">
    <citation type="journal article" date="2006" name="Science">
        <title>Ancient noncoding elements conserved in the human genome.</title>
        <authorList>
            <person name="Venkatesh B."/>
            <person name="Kirkness E.F."/>
            <person name="Loh Y.H."/>
            <person name="Halpern A.L."/>
            <person name="Lee A.P."/>
            <person name="Johnson J."/>
            <person name="Dandona N."/>
            <person name="Viswanathan L.D."/>
            <person name="Tay A."/>
            <person name="Venter J.C."/>
            <person name="Strausberg R.L."/>
            <person name="Brenner S."/>
        </authorList>
    </citation>
    <scope>NUCLEOTIDE SEQUENCE [LARGE SCALE GENOMIC DNA]</scope>
</reference>
<name>A0A4W3GV88_CALMI</name>